<dbReference type="Gene3D" id="1.25.10.10">
    <property type="entry name" value="Leucine-rich Repeat Variant"/>
    <property type="match status" value="1"/>
</dbReference>
<dbReference type="OrthoDB" id="3528265at2"/>
<dbReference type="Proteomes" id="UP000198949">
    <property type="component" value="Unassembled WGS sequence"/>
</dbReference>
<dbReference type="RefSeq" id="WP_091040597.1">
    <property type="nucleotide sequence ID" value="NZ_FNAD01000026.1"/>
</dbReference>
<reference evidence="2" key="1">
    <citation type="submission" date="2016-10" db="EMBL/GenBank/DDBJ databases">
        <authorList>
            <person name="Varghese N."/>
            <person name="Submissions S."/>
        </authorList>
    </citation>
    <scope>NUCLEOTIDE SEQUENCE [LARGE SCALE GENOMIC DNA]</scope>
    <source>
        <strain evidence="2">CGMCC 4.3516</strain>
    </source>
</reference>
<dbReference type="AlphaFoldDB" id="A0A1G7DM74"/>
<dbReference type="InterPro" id="IPR011989">
    <property type="entry name" value="ARM-like"/>
</dbReference>
<evidence type="ECO:0000313" key="1">
    <source>
        <dbReference type="EMBL" id="SDE52589.1"/>
    </source>
</evidence>
<organism evidence="1 2">
    <name type="scientific">Glycomyces harbinensis</name>
    <dbReference type="NCBI Taxonomy" id="58114"/>
    <lineage>
        <taxon>Bacteria</taxon>
        <taxon>Bacillati</taxon>
        <taxon>Actinomycetota</taxon>
        <taxon>Actinomycetes</taxon>
        <taxon>Glycomycetales</taxon>
        <taxon>Glycomycetaceae</taxon>
        <taxon>Glycomyces</taxon>
    </lineage>
</organism>
<proteinExistence type="predicted"/>
<gene>
    <name evidence="1" type="ORF">SAMN05216270_12638</name>
</gene>
<sequence length="329" mass="37091">MPEHRTDFEALRAALDHPDPTERGNAVDLVWERTTAEHGPLIARAVELVADPDPAVRHRALLLLCMARADRLKAALEHLVDPMLAWTVMSLRQIDEGTMSAQDVRRHVEERLPRSRWLTASAAARLAPIAPEVLVLAAESDDEHVSYFARRVIADYFEPMRRAVGLFRAGEWDRAVFWADAVIARLRGRPRSRHYERLLIEALDVRAALYSVRGDDHAAIAISTEIIERLTALVDDGELGFIGDLIAEMIGLGETRRLAGDAEAARSLVDAEFLLEVWARFAGDPLMVEELAFRLDDVLTTEDREHGWFISDELAKKSGEWLRAARERE</sequence>
<accession>A0A1G7DM74</accession>
<protein>
    <submittedName>
        <fullName evidence="1">Uncharacterized protein</fullName>
    </submittedName>
</protein>
<dbReference type="EMBL" id="FNAD01000026">
    <property type="protein sequence ID" value="SDE52589.1"/>
    <property type="molecule type" value="Genomic_DNA"/>
</dbReference>
<evidence type="ECO:0000313" key="2">
    <source>
        <dbReference type="Proteomes" id="UP000198949"/>
    </source>
</evidence>
<name>A0A1G7DM74_9ACTN</name>
<keyword evidence="2" id="KW-1185">Reference proteome</keyword>